<dbReference type="InterPro" id="IPR007325">
    <property type="entry name" value="KFase/CYL"/>
</dbReference>
<dbReference type="EMBL" id="JAHESC010000031">
    <property type="protein sequence ID" value="MBT1688778.1"/>
    <property type="molecule type" value="Genomic_DNA"/>
</dbReference>
<comment type="caution">
    <text evidence="1">The sequence shown here is derived from an EMBL/GenBank/DDBJ whole genome shotgun (WGS) entry which is preliminary data.</text>
</comment>
<gene>
    <name evidence="1" type="ORF">KK078_19575</name>
</gene>
<dbReference type="PANTHER" id="PTHR31118:SF32">
    <property type="entry name" value="KYNURENINE FORMAMIDASE"/>
    <property type="match status" value="1"/>
</dbReference>
<keyword evidence="2" id="KW-1185">Reference proteome</keyword>
<evidence type="ECO:0000313" key="2">
    <source>
        <dbReference type="Proteomes" id="UP001319180"/>
    </source>
</evidence>
<dbReference type="GO" id="GO:0004061">
    <property type="term" value="F:arylformamidase activity"/>
    <property type="evidence" value="ECO:0007669"/>
    <property type="project" value="InterPro"/>
</dbReference>
<dbReference type="RefSeq" id="WP_254092006.1">
    <property type="nucleotide sequence ID" value="NZ_JAHESC010000031.1"/>
</dbReference>
<dbReference type="AlphaFoldDB" id="A0AAP2GK88"/>
<name>A0AAP2GK88_9BACT</name>
<dbReference type="GO" id="GO:0019441">
    <property type="term" value="P:L-tryptophan catabolic process to kynurenine"/>
    <property type="evidence" value="ECO:0007669"/>
    <property type="project" value="InterPro"/>
</dbReference>
<organism evidence="1 2">
    <name type="scientific">Dawidia soli</name>
    <dbReference type="NCBI Taxonomy" id="2782352"/>
    <lineage>
        <taxon>Bacteria</taxon>
        <taxon>Pseudomonadati</taxon>
        <taxon>Bacteroidota</taxon>
        <taxon>Cytophagia</taxon>
        <taxon>Cytophagales</taxon>
        <taxon>Chryseotaleaceae</taxon>
        <taxon>Dawidia</taxon>
    </lineage>
</organism>
<dbReference type="SUPFAM" id="SSF102198">
    <property type="entry name" value="Putative cyclase"/>
    <property type="match status" value="1"/>
</dbReference>
<dbReference type="Gene3D" id="3.50.30.50">
    <property type="entry name" value="Putative cyclase"/>
    <property type="match status" value="1"/>
</dbReference>
<accession>A0AAP2GK88</accession>
<dbReference type="Proteomes" id="UP001319180">
    <property type="component" value="Unassembled WGS sequence"/>
</dbReference>
<proteinExistence type="predicted"/>
<reference evidence="1 2" key="1">
    <citation type="submission" date="2021-05" db="EMBL/GenBank/DDBJ databases">
        <title>A Polyphasic approach of four new species of the genus Ohtaekwangia: Ohtaekwangia histidinii sp. nov., Ohtaekwangia cretensis sp. nov., Ohtaekwangia indiensis sp. nov., Ohtaekwangia reichenbachii sp. nov. from diverse environment.</title>
        <authorList>
            <person name="Octaviana S."/>
        </authorList>
    </citation>
    <scope>NUCLEOTIDE SEQUENCE [LARGE SCALE GENOMIC DNA]</scope>
    <source>
        <strain evidence="1 2">PWU37</strain>
    </source>
</reference>
<dbReference type="InterPro" id="IPR037175">
    <property type="entry name" value="KFase_sf"/>
</dbReference>
<sequence length="295" mass="33067">MEKRVAFDFEIFFTNGGGIKGEGFRLDIAGDDISDQALADYIVADMRLLMVGETKILNKQILTEPHKRKAIDAATRGPLLIDLSHTIEHGLVTYKGLPAPVICDYLSRAESRERYAPGTEFQIARIDMVANTGTYLDCPFHRFEHGKDLSEITLESFTDLDGIVISVPHSETLAVTLDHVRHHEIRRRAVLIHTGWAEHWNTEKYYEHHPYVTPEAAAYLRDCNVALVGIDSHNIDNTAGNDRPVHTTLLGADILIVEHLCNLHLLPHEGFTFSAVPPRFKGVGTFPVRAMAKVR</sequence>
<dbReference type="Pfam" id="PF04199">
    <property type="entry name" value="Cyclase"/>
    <property type="match status" value="1"/>
</dbReference>
<evidence type="ECO:0000313" key="1">
    <source>
        <dbReference type="EMBL" id="MBT1688778.1"/>
    </source>
</evidence>
<protein>
    <submittedName>
        <fullName evidence="1">Cyclase family protein</fullName>
    </submittedName>
</protein>
<dbReference type="PANTHER" id="PTHR31118">
    <property type="entry name" value="CYCLASE-LIKE PROTEIN 2"/>
    <property type="match status" value="1"/>
</dbReference>